<evidence type="ECO:0000313" key="2">
    <source>
        <dbReference type="Proteomes" id="UP000321062"/>
    </source>
</evidence>
<dbReference type="KEGG" id="yti:FNA67_01320"/>
<gene>
    <name evidence="1" type="ORF">FNA67_01320</name>
</gene>
<accession>A0A5B9DI08</accession>
<dbReference type="OrthoDB" id="8401227at2"/>
<keyword evidence="2" id="KW-1185">Reference proteome</keyword>
<sequence length="96" mass="10478">MATIIRKETRKRGFFGWLFLILFILFNVLMLIWMIGGMNAATSVVTTSEAEQAGRAIGTAIGAGMILFIWVAGAVILGLFALLTRGRKTIIEETVS</sequence>
<dbReference type="AlphaFoldDB" id="A0A5B9DI08"/>
<name>A0A5B9DI08_9HYPH</name>
<organism evidence="1 2">
    <name type="scientific">Paradevosia tibetensis</name>
    <dbReference type="NCBI Taxonomy" id="1447062"/>
    <lineage>
        <taxon>Bacteria</taxon>
        <taxon>Pseudomonadati</taxon>
        <taxon>Pseudomonadota</taxon>
        <taxon>Alphaproteobacteria</taxon>
        <taxon>Hyphomicrobiales</taxon>
        <taxon>Devosiaceae</taxon>
        <taxon>Paradevosia</taxon>
    </lineage>
</organism>
<proteinExistence type="predicted"/>
<protein>
    <submittedName>
        <fullName evidence="1">Uncharacterized protein</fullName>
    </submittedName>
</protein>
<reference evidence="1 2" key="1">
    <citation type="journal article" date="2015" name="Int. J. Syst. Evol. Microbiol.">
        <title>Youhaiella tibetensis gen. nov., sp. nov., isolated from subsurface sediment.</title>
        <authorList>
            <person name="Wang Y.X."/>
            <person name="Huang F.Q."/>
            <person name="Nogi Y."/>
            <person name="Pang S.J."/>
            <person name="Wang P.K."/>
            <person name="Lv J."/>
        </authorList>
    </citation>
    <scope>NUCLEOTIDE SEQUENCE [LARGE SCALE GENOMIC DNA]</scope>
    <source>
        <strain evidence="2">fig4</strain>
    </source>
</reference>
<dbReference type="Proteomes" id="UP000321062">
    <property type="component" value="Chromosome"/>
</dbReference>
<dbReference type="RefSeq" id="WP_147654795.1">
    <property type="nucleotide sequence ID" value="NZ_BMFM01000001.1"/>
</dbReference>
<evidence type="ECO:0000313" key="1">
    <source>
        <dbReference type="EMBL" id="QEE18900.1"/>
    </source>
</evidence>
<dbReference type="EMBL" id="CP041690">
    <property type="protein sequence ID" value="QEE18900.1"/>
    <property type="molecule type" value="Genomic_DNA"/>
</dbReference>